<dbReference type="FunFam" id="3.30.160.60:FF:000264">
    <property type="entry name" value="Zinc finger protein 236"/>
    <property type="match status" value="1"/>
</dbReference>
<dbReference type="FunFam" id="3.30.160.60:FF:001115">
    <property type="entry name" value="Zinc finger protein 236"/>
    <property type="match status" value="1"/>
</dbReference>
<dbReference type="SUPFAM" id="SSF57667">
    <property type="entry name" value="beta-beta-alpha zinc fingers"/>
    <property type="match status" value="3"/>
</dbReference>
<gene>
    <name evidence="13" type="ORF">NTEN_LOCUS22015</name>
</gene>
<dbReference type="InterPro" id="IPR013087">
    <property type="entry name" value="Znf_C2H2_type"/>
</dbReference>
<dbReference type="InterPro" id="IPR050331">
    <property type="entry name" value="Zinc_finger"/>
</dbReference>
<proteinExistence type="predicted"/>
<sequence length="512" mass="57932">MSTSYNYFCNFFCRNFASKSGLTVHLGTHSEVPAFVCTDCGRAFSTHRSLKRHMELHVPGFNYSCSVCSKLYKTKFSWQKHLSTHLKTGGSSQVRETICVAVSSSKICKSRTLPALSKWHFPFSRKPTLTAANSVTSVSTPWSASRFTKRRTFRENGRRVRIAIKPSAPLMNTRKSTLFRERQELKRKRGTVRTLTEAEQLAIAKENPNSLSERVLQQSILRQIKTKHDKGGDGRESESVEHPNQCKYCPKSFRKPSDLVRHLRIHTGERPYTCPACNKSFSIKSTAKNHIKIHLKERDFKCHICGNEFATIGSLKVHMRLHTGSKPFACELCPAKFRTSGHKKSHMSSHTKKVRMDQERESLIRAEEAAALLRKNANPNPILKIPSQMKDEVVNQSQYLFSLDGPLDFGDRAGLVGDSQAGQQFFLKEVKQTQSADTAAHFVVTMGDDINYQDNIRELLESVPNLHDPDERLGELDLDLEVPSKDQVKLLDSLDSPYLWDPCSCCSLNEAP</sequence>
<dbReference type="PANTHER" id="PTHR16515">
    <property type="entry name" value="PR DOMAIN ZINC FINGER PROTEIN"/>
    <property type="match status" value="1"/>
</dbReference>
<dbReference type="FunFam" id="3.30.160.60:FF:000097">
    <property type="entry name" value="Zinc finger protein"/>
    <property type="match status" value="1"/>
</dbReference>
<dbReference type="GO" id="GO:0008270">
    <property type="term" value="F:zinc ion binding"/>
    <property type="evidence" value="ECO:0007669"/>
    <property type="project" value="UniProtKB-KW"/>
</dbReference>
<comment type="subcellular location">
    <subcellularLocation>
        <location evidence="2">Nucleus</location>
    </subcellularLocation>
</comment>
<evidence type="ECO:0000256" key="8">
    <source>
        <dbReference type="ARBA" id="ARBA00023125"/>
    </source>
</evidence>
<organism evidence="13 14">
    <name type="scientific">Nesidiocoris tenuis</name>
    <dbReference type="NCBI Taxonomy" id="355587"/>
    <lineage>
        <taxon>Eukaryota</taxon>
        <taxon>Metazoa</taxon>
        <taxon>Ecdysozoa</taxon>
        <taxon>Arthropoda</taxon>
        <taxon>Hexapoda</taxon>
        <taxon>Insecta</taxon>
        <taxon>Pterygota</taxon>
        <taxon>Neoptera</taxon>
        <taxon>Paraneoptera</taxon>
        <taxon>Hemiptera</taxon>
        <taxon>Heteroptera</taxon>
        <taxon>Panheteroptera</taxon>
        <taxon>Cimicomorpha</taxon>
        <taxon>Miridae</taxon>
        <taxon>Dicyphina</taxon>
        <taxon>Nesidiocoris</taxon>
    </lineage>
</organism>
<keyword evidence="14" id="KW-1185">Reference proteome</keyword>
<accession>A0A6H5HMY9</accession>
<evidence type="ECO:0000256" key="10">
    <source>
        <dbReference type="ARBA" id="ARBA00023242"/>
    </source>
</evidence>
<feature type="domain" description="C2H2-type" evidence="12">
    <location>
        <begin position="63"/>
        <end position="85"/>
    </location>
</feature>
<reference evidence="13 14" key="1">
    <citation type="submission" date="2020-02" db="EMBL/GenBank/DDBJ databases">
        <authorList>
            <person name="Ferguson B K."/>
        </authorList>
    </citation>
    <scope>NUCLEOTIDE SEQUENCE [LARGE SCALE GENOMIC DNA]</scope>
</reference>
<dbReference type="Pfam" id="PF00096">
    <property type="entry name" value="zf-C2H2"/>
    <property type="match status" value="4"/>
</dbReference>
<evidence type="ECO:0000313" key="14">
    <source>
        <dbReference type="Proteomes" id="UP000479000"/>
    </source>
</evidence>
<dbReference type="GO" id="GO:0005634">
    <property type="term" value="C:nucleus"/>
    <property type="evidence" value="ECO:0007669"/>
    <property type="project" value="UniProtKB-SubCell"/>
</dbReference>
<evidence type="ECO:0000259" key="12">
    <source>
        <dbReference type="PROSITE" id="PS50157"/>
    </source>
</evidence>
<evidence type="ECO:0000256" key="2">
    <source>
        <dbReference type="ARBA" id="ARBA00004123"/>
    </source>
</evidence>
<dbReference type="AlphaFoldDB" id="A0A6H5HMY9"/>
<feature type="domain" description="C2H2-type" evidence="12">
    <location>
        <begin position="300"/>
        <end position="327"/>
    </location>
</feature>
<name>A0A6H5HMY9_9HEMI</name>
<keyword evidence="4" id="KW-0677">Repeat</keyword>
<dbReference type="PROSITE" id="PS50157">
    <property type="entry name" value="ZINC_FINGER_C2H2_2"/>
    <property type="match status" value="6"/>
</dbReference>
<dbReference type="SMART" id="SM00355">
    <property type="entry name" value="ZnF_C2H2"/>
    <property type="match status" value="7"/>
</dbReference>
<keyword evidence="10" id="KW-0539">Nucleus</keyword>
<evidence type="ECO:0000256" key="3">
    <source>
        <dbReference type="ARBA" id="ARBA00022723"/>
    </source>
</evidence>
<feature type="domain" description="C2H2-type" evidence="12">
    <location>
        <begin position="328"/>
        <end position="355"/>
    </location>
</feature>
<evidence type="ECO:0000256" key="11">
    <source>
        <dbReference type="PROSITE-ProRule" id="PRU00042"/>
    </source>
</evidence>
<feature type="domain" description="C2H2-type" evidence="12">
    <location>
        <begin position="272"/>
        <end position="299"/>
    </location>
</feature>
<feature type="domain" description="C2H2-type" evidence="12">
    <location>
        <begin position="244"/>
        <end position="271"/>
    </location>
</feature>
<dbReference type="PANTHER" id="PTHR16515:SF49">
    <property type="entry name" value="GASTRULA ZINC FINGER PROTEIN XLCGF49.1-LIKE-RELATED"/>
    <property type="match status" value="1"/>
</dbReference>
<dbReference type="PROSITE" id="PS00028">
    <property type="entry name" value="ZINC_FINGER_C2H2_1"/>
    <property type="match status" value="6"/>
</dbReference>
<dbReference type="EMBL" id="CADCXU010032269">
    <property type="protein sequence ID" value="CAB0018106.1"/>
    <property type="molecule type" value="Genomic_DNA"/>
</dbReference>
<evidence type="ECO:0000256" key="4">
    <source>
        <dbReference type="ARBA" id="ARBA00022737"/>
    </source>
</evidence>
<dbReference type="Gene3D" id="3.30.160.60">
    <property type="entry name" value="Classic Zinc Finger"/>
    <property type="match status" value="5"/>
</dbReference>
<dbReference type="FunFam" id="3.30.160.60:FF:000100">
    <property type="entry name" value="Zinc finger 45-like"/>
    <property type="match status" value="2"/>
</dbReference>
<comment type="function">
    <text evidence="1">May be involved in transcriptional regulation.</text>
</comment>
<keyword evidence="7" id="KW-0805">Transcription regulation</keyword>
<dbReference type="GO" id="GO:0010468">
    <property type="term" value="P:regulation of gene expression"/>
    <property type="evidence" value="ECO:0007669"/>
    <property type="project" value="TreeGrafter"/>
</dbReference>
<evidence type="ECO:0000256" key="5">
    <source>
        <dbReference type="ARBA" id="ARBA00022771"/>
    </source>
</evidence>
<keyword evidence="9" id="KW-0804">Transcription</keyword>
<keyword evidence="3" id="KW-0479">Metal-binding</keyword>
<dbReference type="Proteomes" id="UP000479000">
    <property type="component" value="Unassembled WGS sequence"/>
</dbReference>
<dbReference type="InterPro" id="IPR036236">
    <property type="entry name" value="Znf_C2H2_sf"/>
</dbReference>
<protein>
    <recommendedName>
        <fullName evidence="12">C2H2-type domain-containing protein</fullName>
    </recommendedName>
</protein>
<evidence type="ECO:0000256" key="1">
    <source>
        <dbReference type="ARBA" id="ARBA00003767"/>
    </source>
</evidence>
<evidence type="ECO:0000256" key="7">
    <source>
        <dbReference type="ARBA" id="ARBA00023015"/>
    </source>
</evidence>
<evidence type="ECO:0000256" key="9">
    <source>
        <dbReference type="ARBA" id="ARBA00023163"/>
    </source>
</evidence>
<evidence type="ECO:0000313" key="13">
    <source>
        <dbReference type="EMBL" id="CAB0018106.1"/>
    </source>
</evidence>
<dbReference type="Pfam" id="PF13912">
    <property type="entry name" value="zf-C2H2_6"/>
    <property type="match status" value="1"/>
</dbReference>
<feature type="domain" description="C2H2-type" evidence="12">
    <location>
        <begin position="35"/>
        <end position="57"/>
    </location>
</feature>
<keyword evidence="8" id="KW-0238">DNA-binding</keyword>
<keyword evidence="6" id="KW-0862">Zinc</keyword>
<dbReference type="GO" id="GO:0003677">
    <property type="term" value="F:DNA binding"/>
    <property type="evidence" value="ECO:0007669"/>
    <property type="project" value="UniProtKB-KW"/>
</dbReference>
<evidence type="ECO:0000256" key="6">
    <source>
        <dbReference type="ARBA" id="ARBA00022833"/>
    </source>
</evidence>
<dbReference type="OrthoDB" id="6077919at2759"/>
<keyword evidence="5 11" id="KW-0863">Zinc-finger</keyword>